<accession>A0ABD3U3P3</accession>
<dbReference type="Proteomes" id="UP001634393">
    <property type="component" value="Unassembled WGS sequence"/>
</dbReference>
<gene>
    <name evidence="2" type="ORF">ACJIZ3_001459</name>
</gene>
<sequence>MANTQEASIRPWFLELVPLIVVILIVSHVIALIHERVRLLSPIGEEFTLDVAVFNVKYIFLCFGCWLAAMNVTIILTLYMKFLNTYSSGEIQYFLGSVLKHFKYTKKVGLWIVTQSSLRSNNNMTLGLLPTSLNPHAYCTRSTSELFLVKWLLLLLPWKHLPSNLYAQ</sequence>
<name>A0ABD3U3P3_9LAMI</name>
<organism evidence="2 3">
    <name type="scientific">Penstemon smallii</name>
    <dbReference type="NCBI Taxonomy" id="265156"/>
    <lineage>
        <taxon>Eukaryota</taxon>
        <taxon>Viridiplantae</taxon>
        <taxon>Streptophyta</taxon>
        <taxon>Embryophyta</taxon>
        <taxon>Tracheophyta</taxon>
        <taxon>Spermatophyta</taxon>
        <taxon>Magnoliopsida</taxon>
        <taxon>eudicotyledons</taxon>
        <taxon>Gunneridae</taxon>
        <taxon>Pentapetalae</taxon>
        <taxon>asterids</taxon>
        <taxon>lamiids</taxon>
        <taxon>Lamiales</taxon>
        <taxon>Plantaginaceae</taxon>
        <taxon>Cheloneae</taxon>
        <taxon>Penstemon</taxon>
    </lineage>
</organism>
<keyword evidence="3" id="KW-1185">Reference proteome</keyword>
<feature type="transmembrane region" description="Helical" evidence="1">
    <location>
        <begin position="58"/>
        <end position="79"/>
    </location>
</feature>
<keyword evidence="1" id="KW-1133">Transmembrane helix</keyword>
<dbReference type="PANTHER" id="PTHR35755">
    <property type="entry name" value="PROTEIN, PUTATIVE-RELATED"/>
    <property type="match status" value="1"/>
</dbReference>
<evidence type="ECO:0000313" key="2">
    <source>
        <dbReference type="EMBL" id="KAL3844056.1"/>
    </source>
</evidence>
<dbReference type="PANTHER" id="PTHR35755:SF3">
    <property type="entry name" value="EXPRESSED PROTEIN"/>
    <property type="match status" value="1"/>
</dbReference>
<reference evidence="2 3" key="1">
    <citation type="submission" date="2024-12" db="EMBL/GenBank/DDBJ databases">
        <title>The unique morphological basis and parallel evolutionary history of personate flowers in Penstemon.</title>
        <authorList>
            <person name="Depatie T.H."/>
            <person name="Wessinger C.A."/>
        </authorList>
    </citation>
    <scope>NUCLEOTIDE SEQUENCE [LARGE SCALE GENOMIC DNA]</scope>
    <source>
        <strain evidence="2">WTNN_2</strain>
        <tissue evidence="2">Leaf</tissue>
    </source>
</reference>
<dbReference type="EMBL" id="JBJXBP010000002">
    <property type="protein sequence ID" value="KAL3844056.1"/>
    <property type="molecule type" value="Genomic_DNA"/>
</dbReference>
<dbReference type="AlphaFoldDB" id="A0ABD3U3P3"/>
<proteinExistence type="predicted"/>
<keyword evidence="1" id="KW-0812">Transmembrane</keyword>
<evidence type="ECO:0000256" key="1">
    <source>
        <dbReference type="SAM" id="Phobius"/>
    </source>
</evidence>
<comment type="caution">
    <text evidence="2">The sequence shown here is derived from an EMBL/GenBank/DDBJ whole genome shotgun (WGS) entry which is preliminary data.</text>
</comment>
<keyword evidence="1" id="KW-0472">Membrane</keyword>
<evidence type="ECO:0000313" key="3">
    <source>
        <dbReference type="Proteomes" id="UP001634393"/>
    </source>
</evidence>
<protein>
    <submittedName>
        <fullName evidence="2">Uncharacterized protein</fullName>
    </submittedName>
</protein>
<feature type="transmembrane region" description="Helical" evidence="1">
    <location>
        <begin position="12"/>
        <end position="33"/>
    </location>
</feature>